<gene>
    <name evidence="2" type="ORF">BT67DRAFT_190524</name>
</gene>
<feature type="compositionally biased region" description="Basic and acidic residues" evidence="1">
    <location>
        <begin position="140"/>
        <end position="154"/>
    </location>
</feature>
<name>A0AAN6UPG2_9PEZI</name>
<organism evidence="2 3">
    <name type="scientific">Trichocladium antarcticum</name>
    <dbReference type="NCBI Taxonomy" id="1450529"/>
    <lineage>
        <taxon>Eukaryota</taxon>
        <taxon>Fungi</taxon>
        <taxon>Dikarya</taxon>
        <taxon>Ascomycota</taxon>
        <taxon>Pezizomycotina</taxon>
        <taxon>Sordariomycetes</taxon>
        <taxon>Sordariomycetidae</taxon>
        <taxon>Sordariales</taxon>
        <taxon>Chaetomiaceae</taxon>
        <taxon>Trichocladium</taxon>
    </lineage>
</organism>
<evidence type="ECO:0000256" key="1">
    <source>
        <dbReference type="SAM" id="MobiDB-lite"/>
    </source>
</evidence>
<dbReference type="EMBL" id="MU853403">
    <property type="protein sequence ID" value="KAK4136767.1"/>
    <property type="molecule type" value="Genomic_DNA"/>
</dbReference>
<comment type="caution">
    <text evidence="2">The sequence shown here is derived from an EMBL/GenBank/DDBJ whole genome shotgun (WGS) entry which is preliminary data.</text>
</comment>
<accession>A0AAN6UPG2</accession>
<feature type="region of interest" description="Disordered" evidence="1">
    <location>
        <begin position="60"/>
        <end position="96"/>
    </location>
</feature>
<protein>
    <submittedName>
        <fullName evidence="2">Uncharacterized protein</fullName>
    </submittedName>
</protein>
<reference evidence="2" key="1">
    <citation type="journal article" date="2023" name="Mol. Phylogenet. Evol.">
        <title>Genome-scale phylogeny and comparative genomics of the fungal order Sordariales.</title>
        <authorList>
            <person name="Hensen N."/>
            <person name="Bonometti L."/>
            <person name="Westerberg I."/>
            <person name="Brannstrom I.O."/>
            <person name="Guillou S."/>
            <person name="Cros-Aarteil S."/>
            <person name="Calhoun S."/>
            <person name="Haridas S."/>
            <person name="Kuo A."/>
            <person name="Mondo S."/>
            <person name="Pangilinan J."/>
            <person name="Riley R."/>
            <person name="LaButti K."/>
            <person name="Andreopoulos B."/>
            <person name="Lipzen A."/>
            <person name="Chen C."/>
            <person name="Yan M."/>
            <person name="Daum C."/>
            <person name="Ng V."/>
            <person name="Clum A."/>
            <person name="Steindorff A."/>
            <person name="Ohm R.A."/>
            <person name="Martin F."/>
            <person name="Silar P."/>
            <person name="Natvig D.O."/>
            <person name="Lalanne C."/>
            <person name="Gautier V."/>
            <person name="Ament-Velasquez S.L."/>
            <person name="Kruys A."/>
            <person name="Hutchinson M.I."/>
            <person name="Powell A.J."/>
            <person name="Barry K."/>
            <person name="Miller A.N."/>
            <person name="Grigoriev I.V."/>
            <person name="Debuchy R."/>
            <person name="Gladieux P."/>
            <person name="Hiltunen Thoren M."/>
            <person name="Johannesson H."/>
        </authorList>
    </citation>
    <scope>NUCLEOTIDE SEQUENCE</scope>
    <source>
        <strain evidence="2">CBS 123565</strain>
    </source>
</reference>
<evidence type="ECO:0000313" key="3">
    <source>
        <dbReference type="Proteomes" id="UP001304895"/>
    </source>
</evidence>
<keyword evidence="3" id="KW-1185">Reference proteome</keyword>
<sequence>MSHIATTSTKKELEDTIALILCIRLCNFSSSNGIIKEWSSAPHRQCPRLPTSSSMLGAWREKRSGQRVGKPWQNPAGLESLHTSTHPTCPPTWQARHPSLQFLGKDDHSPNTCRREASLTADYAVPRISDRSHYQQPESKMNKPPDPEIPRPRTEVAQMAAPSS</sequence>
<feature type="region of interest" description="Disordered" evidence="1">
    <location>
        <begin position="124"/>
        <end position="164"/>
    </location>
</feature>
<proteinExistence type="predicted"/>
<reference evidence="2" key="2">
    <citation type="submission" date="2023-05" db="EMBL/GenBank/DDBJ databases">
        <authorList>
            <consortium name="Lawrence Berkeley National Laboratory"/>
            <person name="Steindorff A."/>
            <person name="Hensen N."/>
            <person name="Bonometti L."/>
            <person name="Westerberg I."/>
            <person name="Brannstrom I.O."/>
            <person name="Guillou S."/>
            <person name="Cros-Aarteil S."/>
            <person name="Calhoun S."/>
            <person name="Haridas S."/>
            <person name="Kuo A."/>
            <person name="Mondo S."/>
            <person name="Pangilinan J."/>
            <person name="Riley R."/>
            <person name="Labutti K."/>
            <person name="Andreopoulos B."/>
            <person name="Lipzen A."/>
            <person name="Chen C."/>
            <person name="Yanf M."/>
            <person name="Daum C."/>
            <person name="Ng V."/>
            <person name="Clum A."/>
            <person name="Ohm R."/>
            <person name="Martin F."/>
            <person name="Silar P."/>
            <person name="Natvig D."/>
            <person name="Lalanne C."/>
            <person name="Gautier V."/>
            <person name="Ament-Velasquez S.L."/>
            <person name="Kruys A."/>
            <person name="Hutchinson M.I."/>
            <person name="Powell A.J."/>
            <person name="Barry K."/>
            <person name="Miller A.N."/>
            <person name="Grigoriev I.V."/>
            <person name="Debuchy R."/>
            <person name="Gladieux P."/>
            <person name="Thoren M.H."/>
            <person name="Johannesson H."/>
        </authorList>
    </citation>
    <scope>NUCLEOTIDE SEQUENCE</scope>
    <source>
        <strain evidence="2">CBS 123565</strain>
    </source>
</reference>
<dbReference type="Proteomes" id="UP001304895">
    <property type="component" value="Unassembled WGS sequence"/>
</dbReference>
<evidence type="ECO:0000313" key="2">
    <source>
        <dbReference type="EMBL" id="KAK4136767.1"/>
    </source>
</evidence>
<dbReference type="AlphaFoldDB" id="A0AAN6UPG2"/>